<dbReference type="PANTHER" id="PTHR42881">
    <property type="entry name" value="PROLYL ENDOPEPTIDASE"/>
    <property type="match status" value="1"/>
</dbReference>
<feature type="domain" description="Peptidase S9 prolyl oligopeptidase catalytic" evidence="6">
    <location>
        <begin position="486"/>
        <end position="692"/>
    </location>
</feature>
<proteinExistence type="predicted"/>
<dbReference type="InterPro" id="IPR051167">
    <property type="entry name" value="Prolyl_oligopep/macrocyclase"/>
</dbReference>
<dbReference type="InterPro" id="IPR001375">
    <property type="entry name" value="Peptidase_S9_cat"/>
</dbReference>
<dbReference type="EMBL" id="JBHUFZ010000009">
    <property type="protein sequence ID" value="MFD1889425.1"/>
    <property type="molecule type" value="Genomic_DNA"/>
</dbReference>
<dbReference type="PRINTS" id="PR00862">
    <property type="entry name" value="PROLIGOPTASE"/>
</dbReference>
<dbReference type="InterPro" id="IPR029058">
    <property type="entry name" value="AB_hydrolase_fold"/>
</dbReference>
<gene>
    <name evidence="8" type="ORF">ACFSCS_04375</name>
</gene>
<organism evidence="8 9">
    <name type="scientific">Luteococcus peritonei</name>
    <dbReference type="NCBI Taxonomy" id="88874"/>
    <lineage>
        <taxon>Bacteria</taxon>
        <taxon>Bacillati</taxon>
        <taxon>Actinomycetota</taxon>
        <taxon>Actinomycetes</taxon>
        <taxon>Propionibacteriales</taxon>
        <taxon>Propionibacteriaceae</taxon>
        <taxon>Luteococcus</taxon>
    </lineage>
</organism>
<dbReference type="Pfam" id="PF00326">
    <property type="entry name" value="Peptidase_S9"/>
    <property type="match status" value="1"/>
</dbReference>
<dbReference type="Gene3D" id="3.40.50.1820">
    <property type="entry name" value="alpha/beta hydrolase"/>
    <property type="match status" value="1"/>
</dbReference>
<dbReference type="InterPro" id="IPR023302">
    <property type="entry name" value="Pept_S9A_N"/>
</dbReference>
<dbReference type="Pfam" id="PF02897">
    <property type="entry name" value="Peptidase_S9_N"/>
    <property type="match status" value="1"/>
</dbReference>
<evidence type="ECO:0000256" key="5">
    <source>
        <dbReference type="ARBA" id="ARBA00022825"/>
    </source>
</evidence>
<accession>A0ABW4RU96</accession>
<sequence length="697" mass="75762">MTTYPETRRDDLVEDLHGHQVPDPYRWLEDPDSVETRDWVERQRAFTEQHLAGLPERAWFQRELRELVSRPRVLSPVHESGWWLVARSDGVQPQPVWYAARSLDELATGGRVVMDPNTWTDDGSASLNGFSVSPDGRLLAYCRSDGGSDWQKVRVVELESGEEVNDPGVVTKFSLPQWLPDSRSFLYSRYAEVGRAEGTQTDALPAADLVVHRLGQQQSEDEVLWANPGEAMLFTGGHVSHDQRWLVVVQGWGTERANSIWLHSLTLQGAGDQARTVVGERVELVPERTDLVWPIRVDGDEVVCQTTREAPLGRVVRMRAGSPDEMTTLVPEGSDPIESVTPAGDGFVLTRLVDCAPRYTRHALDGTELGEVEVPGAADLGVTGEAGVDDVVVATSSVSEPTITTRLRFATGQAERIDLLAREASGAPVQAQTLRRRATSADGTQVPYWLILPEGADPDQPRPTIVYGYGGFNVTILPWYGHGWAAWLKAGGAVAIANLRGGAEFGQAWYDAGRREHKQNVFDDVIAVGEDLLATGAARPGQLVVHGASNGGLLVGAAMTQRPDLWTVALPSVGVLDMLRFHRFTGGLAWASDYGNPDEAADFEVALAYSPLHNVREGTAYPATLVTTGDHDDRVVPLHSHKFAAALQHAQAGEAPVLTRIETATGHGAGKPLAKVADEWADRLAFAAHHTGLVPSA</sequence>
<dbReference type="PANTHER" id="PTHR42881:SF2">
    <property type="entry name" value="PROLYL ENDOPEPTIDASE"/>
    <property type="match status" value="1"/>
</dbReference>
<name>A0ABW4RU96_9ACTN</name>
<dbReference type="Proteomes" id="UP001597326">
    <property type="component" value="Unassembled WGS sequence"/>
</dbReference>
<dbReference type="SUPFAM" id="SSF53474">
    <property type="entry name" value="alpha/beta-Hydrolases"/>
    <property type="match status" value="1"/>
</dbReference>
<comment type="caution">
    <text evidence="8">The sequence shown here is derived from an EMBL/GenBank/DDBJ whole genome shotgun (WGS) entry which is preliminary data.</text>
</comment>
<keyword evidence="4" id="KW-0378">Hydrolase</keyword>
<keyword evidence="3" id="KW-0645">Protease</keyword>
<dbReference type="InterPro" id="IPR002470">
    <property type="entry name" value="Peptidase_S9A"/>
</dbReference>
<dbReference type="SUPFAM" id="SSF50993">
    <property type="entry name" value="Peptidase/esterase 'gauge' domain"/>
    <property type="match status" value="1"/>
</dbReference>
<evidence type="ECO:0000313" key="9">
    <source>
        <dbReference type="Proteomes" id="UP001597326"/>
    </source>
</evidence>
<keyword evidence="9" id="KW-1185">Reference proteome</keyword>
<evidence type="ECO:0000256" key="4">
    <source>
        <dbReference type="ARBA" id="ARBA00022801"/>
    </source>
</evidence>
<protein>
    <recommendedName>
        <fullName evidence="2">prolyl oligopeptidase</fullName>
        <ecNumber evidence="2">3.4.21.26</ecNumber>
    </recommendedName>
</protein>
<feature type="domain" description="Peptidase S9A N-terminal" evidence="7">
    <location>
        <begin position="5"/>
        <end position="415"/>
    </location>
</feature>
<dbReference type="RefSeq" id="WP_343872156.1">
    <property type="nucleotide sequence ID" value="NZ_BAAAIX010000006.1"/>
</dbReference>
<evidence type="ECO:0000256" key="2">
    <source>
        <dbReference type="ARBA" id="ARBA00011897"/>
    </source>
</evidence>
<evidence type="ECO:0000259" key="6">
    <source>
        <dbReference type="Pfam" id="PF00326"/>
    </source>
</evidence>
<evidence type="ECO:0000259" key="7">
    <source>
        <dbReference type="Pfam" id="PF02897"/>
    </source>
</evidence>
<dbReference type="Gene3D" id="2.130.10.120">
    <property type="entry name" value="Prolyl oligopeptidase, N-terminal domain"/>
    <property type="match status" value="1"/>
</dbReference>
<keyword evidence="5" id="KW-0720">Serine protease</keyword>
<dbReference type="EC" id="3.4.21.26" evidence="2"/>
<evidence type="ECO:0000256" key="1">
    <source>
        <dbReference type="ARBA" id="ARBA00001070"/>
    </source>
</evidence>
<evidence type="ECO:0000256" key="3">
    <source>
        <dbReference type="ARBA" id="ARBA00022670"/>
    </source>
</evidence>
<reference evidence="9" key="1">
    <citation type="journal article" date="2019" name="Int. J. Syst. Evol. Microbiol.">
        <title>The Global Catalogue of Microorganisms (GCM) 10K type strain sequencing project: providing services to taxonomists for standard genome sequencing and annotation.</title>
        <authorList>
            <consortium name="The Broad Institute Genomics Platform"/>
            <consortium name="The Broad Institute Genome Sequencing Center for Infectious Disease"/>
            <person name="Wu L."/>
            <person name="Ma J."/>
        </authorList>
    </citation>
    <scope>NUCLEOTIDE SEQUENCE [LARGE SCALE GENOMIC DNA]</scope>
    <source>
        <strain evidence="9">CAIM 431</strain>
    </source>
</reference>
<evidence type="ECO:0000313" key="8">
    <source>
        <dbReference type="EMBL" id="MFD1889425.1"/>
    </source>
</evidence>
<comment type="catalytic activity">
    <reaction evidence="1">
        <text>Hydrolysis of Pro-|-Xaa &gt;&gt; Ala-|-Xaa in oligopeptides.</text>
        <dbReference type="EC" id="3.4.21.26"/>
    </reaction>
</comment>